<evidence type="ECO:0000259" key="1">
    <source>
        <dbReference type="Pfam" id="PF13477"/>
    </source>
</evidence>
<dbReference type="InterPro" id="IPR028098">
    <property type="entry name" value="Glyco_trans_4-like_N"/>
</dbReference>
<dbReference type="GO" id="GO:0016757">
    <property type="term" value="F:glycosyltransferase activity"/>
    <property type="evidence" value="ECO:0007669"/>
    <property type="project" value="TreeGrafter"/>
</dbReference>
<accession>A0A4R7K0P7</accession>
<sequence>MQTVFLTSNTSWYLYNFRRSTIQALHERGCRVICLSPPDDFSSRLVDELGAEHLPLPLDGKSTGAVQELRSLWFIRKVMRQYRPDFVFNFTVKMNIYCGLVCAMQKIPFANNISGLGTAFIHDSWLFRRVRQVYGMVNRRAERLFFQNSEDQAVFQRYGLMGNVPTTLLPGSGVDLAHFEHAPMPESGPVTFLLIGRLLGDKGIREYADACRQLKHDGVPSRCLLLGQLGVSNRTAIERAEVEGWQSEGILEYLGETDDVRPILREAHVLVLPSYREGMPRTVLEAAAMGRPAIVTDVPGCREAVEPDVTGWLCEVRDSASLAARMRECCERPLSDLAGFGASARERMEARFSETIVVNAYLKCLGVS</sequence>
<dbReference type="Pfam" id="PF13692">
    <property type="entry name" value="Glyco_trans_1_4"/>
    <property type="match status" value="1"/>
</dbReference>
<name>A0A4R7K0P7_9GAMM</name>
<proteinExistence type="predicted"/>
<comment type="caution">
    <text evidence="2">The sequence shown here is derived from an EMBL/GenBank/DDBJ whole genome shotgun (WGS) entry which is preliminary data.</text>
</comment>
<organism evidence="2 3">
    <name type="scientific">Halospina denitrificans</name>
    <dbReference type="NCBI Taxonomy" id="332522"/>
    <lineage>
        <taxon>Bacteria</taxon>
        <taxon>Pseudomonadati</taxon>
        <taxon>Pseudomonadota</taxon>
        <taxon>Gammaproteobacteria</taxon>
        <taxon>Halospina</taxon>
    </lineage>
</organism>
<gene>
    <name evidence="2" type="ORF">DES49_1257</name>
</gene>
<dbReference type="SUPFAM" id="SSF53756">
    <property type="entry name" value="UDP-Glycosyltransferase/glycogen phosphorylase"/>
    <property type="match status" value="1"/>
</dbReference>
<keyword evidence="3" id="KW-1185">Reference proteome</keyword>
<dbReference type="PANTHER" id="PTHR12526:SF638">
    <property type="entry name" value="SPORE COAT PROTEIN SA"/>
    <property type="match status" value="1"/>
</dbReference>
<dbReference type="AlphaFoldDB" id="A0A4R7K0P7"/>
<dbReference type="PANTHER" id="PTHR12526">
    <property type="entry name" value="GLYCOSYLTRANSFERASE"/>
    <property type="match status" value="1"/>
</dbReference>
<evidence type="ECO:0000313" key="3">
    <source>
        <dbReference type="Proteomes" id="UP000295830"/>
    </source>
</evidence>
<dbReference type="CDD" id="cd03808">
    <property type="entry name" value="GT4_CapM-like"/>
    <property type="match status" value="1"/>
</dbReference>
<feature type="domain" description="Glycosyltransferase subfamily 4-like N-terminal" evidence="1">
    <location>
        <begin position="5"/>
        <end position="148"/>
    </location>
</feature>
<dbReference type="RefSeq" id="WP_133735509.1">
    <property type="nucleotide sequence ID" value="NZ_SOAX01000002.1"/>
</dbReference>
<dbReference type="Pfam" id="PF13477">
    <property type="entry name" value="Glyco_trans_4_2"/>
    <property type="match status" value="1"/>
</dbReference>
<dbReference type="Gene3D" id="3.40.50.2000">
    <property type="entry name" value="Glycogen Phosphorylase B"/>
    <property type="match status" value="2"/>
</dbReference>
<reference evidence="2 3" key="1">
    <citation type="submission" date="2019-03" db="EMBL/GenBank/DDBJ databases">
        <title>Genomic Encyclopedia of Type Strains, Phase IV (KMG-IV): sequencing the most valuable type-strain genomes for metagenomic binning, comparative biology and taxonomic classification.</title>
        <authorList>
            <person name="Goeker M."/>
        </authorList>
    </citation>
    <scope>NUCLEOTIDE SEQUENCE [LARGE SCALE GENOMIC DNA]</scope>
    <source>
        <strain evidence="2 3">DSM 15505</strain>
    </source>
</reference>
<dbReference type="EMBL" id="SOAX01000002">
    <property type="protein sequence ID" value="TDT43443.1"/>
    <property type="molecule type" value="Genomic_DNA"/>
</dbReference>
<protein>
    <submittedName>
        <fullName evidence="2">Glycosyltransferase involved in cell wall biosynthesis</fullName>
    </submittedName>
</protein>
<dbReference type="OrthoDB" id="9775208at2"/>
<evidence type="ECO:0000313" key="2">
    <source>
        <dbReference type="EMBL" id="TDT43443.1"/>
    </source>
</evidence>
<dbReference type="Proteomes" id="UP000295830">
    <property type="component" value="Unassembled WGS sequence"/>
</dbReference>
<keyword evidence="2" id="KW-0808">Transferase</keyword>